<evidence type="ECO:0000313" key="2">
    <source>
        <dbReference type="EMBL" id="GIL94593.1"/>
    </source>
</evidence>
<dbReference type="EMBL" id="BNCQ01000001">
    <property type="protein sequence ID" value="GIL94593.1"/>
    <property type="molecule type" value="Genomic_DNA"/>
</dbReference>
<evidence type="ECO:0000313" key="3">
    <source>
        <dbReference type="Proteomes" id="UP000722791"/>
    </source>
</evidence>
<feature type="non-terminal residue" evidence="2">
    <location>
        <position position="127"/>
    </location>
</feature>
<protein>
    <submittedName>
        <fullName evidence="2">Uncharacterized protein</fullName>
    </submittedName>
</protein>
<feature type="transmembrane region" description="Helical" evidence="1">
    <location>
        <begin position="28"/>
        <end position="47"/>
    </location>
</feature>
<name>A0A8J4D990_9CHLO</name>
<dbReference type="AlphaFoldDB" id="A0A8J4D990"/>
<keyword evidence="1" id="KW-0472">Membrane</keyword>
<accession>A0A8J4D990</accession>
<sequence>FTAHVLHVGAHYVRALYAFSAYLRGGNALARFSSLASFLFACSFVNARRMARVFLMRRSRGKNFRPFFFAFSSLIVFRTAVRWLCLYTVSTRAMDLRTTLIFESLLGAPPVTLATRRALSSLFRSLS</sequence>
<keyword evidence="1" id="KW-1133">Transmembrane helix</keyword>
<keyword evidence="1" id="KW-0812">Transmembrane</keyword>
<reference evidence="2" key="1">
    <citation type="journal article" date="2021" name="Proc. Natl. Acad. Sci. U.S.A.">
        <title>Three genomes in the algal genus Volvox reveal the fate of a haploid sex-determining region after a transition to homothallism.</title>
        <authorList>
            <person name="Yamamoto K."/>
            <person name="Hamaji T."/>
            <person name="Kawai-Toyooka H."/>
            <person name="Matsuzaki R."/>
            <person name="Takahashi F."/>
            <person name="Nishimura Y."/>
            <person name="Kawachi M."/>
            <person name="Noguchi H."/>
            <person name="Minakuchi Y."/>
            <person name="Umen J.G."/>
            <person name="Toyoda A."/>
            <person name="Nozaki H."/>
        </authorList>
    </citation>
    <scope>NUCLEOTIDE SEQUENCE</scope>
    <source>
        <strain evidence="2">NIES-3785</strain>
    </source>
</reference>
<dbReference type="Proteomes" id="UP000722791">
    <property type="component" value="Unassembled WGS sequence"/>
</dbReference>
<gene>
    <name evidence="2" type="ORF">Vretimale_824</name>
</gene>
<evidence type="ECO:0000256" key="1">
    <source>
        <dbReference type="SAM" id="Phobius"/>
    </source>
</evidence>
<organism evidence="2 3">
    <name type="scientific">Volvox reticuliferus</name>
    <dbReference type="NCBI Taxonomy" id="1737510"/>
    <lineage>
        <taxon>Eukaryota</taxon>
        <taxon>Viridiplantae</taxon>
        <taxon>Chlorophyta</taxon>
        <taxon>core chlorophytes</taxon>
        <taxon>Chlorophyceae</taxon>
        <taxon>CS clade</taxon>
        <taxon>Chlamydomonadales</taxon>
        <taxon>Volvocaceae</taxon>
        <taxon>Volvox</taxon>
    </lineage>
</organism>
<proteinExistence type="predicted"/>
<feature type="transmembrane region" description="Helical" evidence="1">
    <location>
        <begin position="67"/>
        <end position="89"/>
    </location>
</feature>
<comment type="caution">
    <text evidence="2">The sequence shown here is derived from an EMBL/GenBank/DDBJ whole genome shotgun (WGS) entry which is preliminary data.</text>
</comment>